<dbReference type="Pfam" id="PF26115">
    <property type="entry name" value="PDDEXK_GAPS4"/>
    <property type="match status" value="1"/>
</dbReference>
<protein>
    <recommendedName>
        <fullName evidence="1">GAPS4 PD-(D/E)XK nuclease domain-containing protein</fullName>
    </recommendedName>
</protein>
<keyword evidence="3" id="KW-1185">Reference proteome</keyword>
<proteinExistence type="predicted"/>
<accession>A0ABT0ASK8</accession>
<dbReference type="InterPro" id="IPR058873">
    <property type="entry name" value="PDDEXK_GAPS4"/>
</dbReference>
<dbReference type="EMBL" id="JAAECS010000004">
    <property type="protein sequence ID" value="MCJ1989684.1"/>
    <property type="molecule type" value="Genomic_DNA"/>
</dbReference>
<organism evidence="2 3">
    <name type="scientific">Pseudolactococcus carnosus</name>
    <dbReference type="NCBI Taxonomy" id="2749961"/>
    <lineage>
        <taxon>Bacteria</taxon>
        <taxon>Bacillati</taxon>
        <taxon>Bacillota</taxon>
        <taxon>Bacilli</taxon>
        <taxon>Lactobacillales</taxon>
        <taxon>Streptococcaceae</taxon>
        <taxon>Pseudolactococcus</taxon>
    </lineage>
</organism>
<evidence type="ECO:0000313" key="2">
    <source>
        <dbReference type="EMBL" id="MCJ1989684.1"/>
    </source>
</evidence>
<dbReference type="RefSeq" id="WP_244034533.1">
    <property type="nucleotide sequence ID" value="NZ_JAAECS010000004.1"/>
</dbReference>
<feature type="domain" description="GAPS4 PD-(D/E)XK nuclease" evidence="1">
    <location>
        <begin position="2"/>
        <end position="165"/>
    </location>
</feature>
<comment type="caution">
    <text evidence="2">The sequence shown here is derived from an EMBL/GenBank/DDBJ whole genome shotgun (WGS) entry which is preliminary data.</text>
</comment>
<sequence>MAGEKSKNSGEFGEKIISNFLQLIGWTSSEEGITIDCVNEQHNRKSKSHGIDGYYGYKSELLKQNTQEDILISIKHTTNEYPSSPTSLFKGYLKDISEGMECFPFDAKYIDRKIPQNIQERKIFGVIFWISQASDDSKDIIADVSNFNNTDKIDYGPVYLVDNNKLNFLLQSIKYAQNKYDDYTFEYHSTGFNHTNPAESKESGKILPVQLINTNILPIRAQQDGKECLTVFLNEGFNEDSLKRSLGFTKMLANAWPTRTFILYPDYNHLDGENTVKRVKTIFNDADFTSKVVVSSYNENIASLGRD</sequence>
<reference evidence="2 3" key="1">
    <citation type="journal article" date="2022" name="Microbiol. Res.">
        <title>Comparative genome analysis, predicted lifestyle and antimicrobial strategies of Lactococcus carnosus and Lactococcus paracarnosus isolated from meat.</title>
        <authorList>
            <person name="Werum V."/>
            <person name="Ehrmann M."/>
            <person name="Vogel R."/>
            <person name="Hilgarth M."/>
        </authorList>
    </citation>
    <scope>NUCLEOTIDE SEQUENCE [LARGE SCALE GENOMIC DNA]</scope>
    <source>
        <strain evidence="2 3">TMW22177</strain>
    </source>
</reference>
<evidence type="ECO:0000313" key="3">
    <source>
        <dbReference type="Proteomes" id="UP001522450"/>
    </source>
</evidence>
<name>A0ABT0ASK8_9LACT</name>
<evidence type="ECO:0000259" key="1">
    <source>
        <dbReference type="Pfam" id="PF26115"/>
    </source>
</evidence>
<gene>
    <name evidence="2" type="ORF">GYN21_05550</name>
</gene>
<dbReference type="Proteomes" id="UP001522450">
    <property type="component" value="Unassembled WGS sequence"/>
</dbReference>